<evidence type="ECO:0000256" key="3">
    <source>
        <dbReference type="ARBA" id="ARBA00022676"/>
    </source>
</evidence>
<dbReference type="SUPFAM" id="SSF53955">
    <property type="entry name" value="Lysozyme-like"/>
    <property type="match status" value="1"/>
</dbReference>
<evidence type="ECO:0000313" key="14">
    <source>
        <dbReference type="Proteomes" id="UP001432180"/>
    </source>
</evidence>
<dbReference type="NCBIfam" id="TIGR02070">
    <property type="entry name" value="mono_pep_trsgly"/>
    <property type="match status" value="1"/>
</dbReference>
<name>A0ABZ0SGY9_9GAMM</name>
<comment type="subcellular location">
    <subcellularLocation>
        <location evidence="11">Cell inner membrane</location>
        <topology evidence="11">Single-pass membrane protein</topology>
    </subcellularLocation>
</comment>
<comment type="similarity">
    <text evidence="11">Belongs to the glycosyltransferase 51 family.</text>
</comment>
<dbReference type="Proteomes" id="UP001432180">
    <property type="component" value="Chromosome"/>
</dbReference>
<gene>
    <name evidence="13" type="primary">pbpF</name>
    <name evidence="11" type="synonym">mtgA</name>
    <name evidence="13" type="ORF">Thiowin_04479</name>
</gene>
<accession>A0ABZ0SGY9</accession>
<evidence type="ECO:0000256" key="7">
    <source>
        <dbReference type="ARBA" id="ARBA00022984"/>
    </source>
</evidence>
<keyword evidence="14" id="KW-1185">Reference proteome</keyword>
<dbReference type="PANTHER" id="PTHR30400">
    <property type="entry name" value="MONOFUNCTIONAL BIOSYNTHETIC PEPTIDOGLYCAN TRANSGLYCOSYLASE"/>
    <property type="match status" value="1"/>
</dbReference>
<dbReference type="InterPro" id="IPR011812">
    <property type="entry name" value="Pep_trsgly"/>
</dbReference>
<dbReference type="PANTHER" id="PTHR30400:SF0">
    <property type="entry name" value="BIOSYNTHETIC PEPTIDOGLYCAN TRANSGLYCOSYLASE"/>
    <property type="match status" value="1"/>
</dbReference>
<comment type="catalytic activity">
    <reaction evidence="11">
        <text>[GlcNAc-(1-&gt;4)-Mur2Ac(oyl-L-Ala-gamma-D-Glu-L-Lys-D-Ala-D-Ala)](n)-di-trans,octa-cis-undecaprenyl diphosphate + beta-D-GlcNAc-(1-&gt;4)-Mur2Ac(oyl-L-Ala-gamma-D-Glu-L-Lys-D-Ala-D-Ala)-di-trans,octa-cis-undecaprenyl diphosphate = [GlcNAc-(1-&gt;4)-Mur2Ac(oyl-L-Ala-gamma-D-Glu-L-Lys-D-Ala-D-Ala)](n+1)-di-trans,octa-cis-undecaprenyl diphosphate + di-trans,octa-cis-undecaprenyl diphosphate + H(+)</text>
        <dbReference type="Rhea" id="RHEA:23708"/>
        <dbReference type="Rhea" id="RHEA-COMP:9602"/>
        <dbReference type="Rhea" id="RHEA-COMP:9603"/>
        <dbReference type="ChEBI" id="CHEBI:15378"/>
        <dbReference type="ChEBI" id="CHEBI:58405"/>
        <dbReference type="ChEBI" id="CHEBI:60033"/>
        <dbReference type="ChEBI" id="CHEBI:78435"/>
        <dbReference type="EC" id="2.4.99.28"/>
    </reaction>
</comment>
<reference evidence="13 14" key="1">
    <citation type="journal article" date="2023" name="Microorganisms">
        <title>Thiorhodovibrio frisius and Trv. litoralis spp. nov., Two Novel Members from a Clade of Fastidious Purple Sulfur Bacteria That Exhibit Unique Red-Shifted Light-Harvesting Capabilities.</title>
        <authorList>
            <person name="Methner A."/>
            <person name="Kuzyk S.B."/>
            <person name="Petersen J."/>
            <person name="Bauer S."/>
            <person name="Brinkmann H."/>
            <person name="Sichau K."/>
            <person name="Wanner G."/>
            <person name="Wolf J."/>
            <person name="Neumann-Schaal M."/>
            <person name="Henke P."/>
            <person name="Tank M."/>
            <person name="Sproer C."/>
            <person name="Bunk B."/>
            <person name="Overmann J."/>
        </authorList>
    </citation>
    <scope>NUCLEOTIDE SEQUENCE [LARGE SCALE GENOMIC DNA]</scope>
    <source>
        <strain evidence="13 14">DSM 6702</strain>
    </source>
</reference>
<dbReference type="RefSeq" id="WP_328985108.1">
    <property type="nucleotide sequence ID" value="NZ_CP121472.1"/>
</dbReference>
<keyword evidence="8 11" id="KW-1133">Transmembrane helix</keyword>
<sequence>MKSTSLFSRLARGLALLIACLLLLSILAVGALRWVNPPTSAFMLQHWFAASLAKGEPPGFELHYEWTDWDAIAPSLKLAVMAAEDQRYPNHRGFDLIELQAAWKRFRQGGRLRGASTISQQTAKNLFLWGGRDYVRKVLEVWFTLLLETLLSKERILELYLNIAQFSADTYGVGAASWRYFDRPAAVISPDQAARMAAVLPNPRMYRLDQPSNKVRQRTRWIRQQMRQLGGEGYLRRLNP</sequence>
<organism evidence="13 14">
    <name type="scientific">Thiorhodovibrio winogradskyi</name>
    <dbReference type="NCBI Taxonomy" id="77007"/>
    <lineage>
        <taxon>Bacteria</taxon>
        <taxon>Pseudomonadati</taxon>
        <taxon>Pseudomonadota</taxon>
        <taxon>Gammaproteobacteria</taxon>
        <taxon>Chromatiales</taxon>
        <taxon>Chromatiaceae</taxon>
        <taxon>Thiorhodovibrio</taxon>
    </lineage>
</organism>
<evidence type="ECO:0000256" key="4">
    <source>
        <dbReference type="ARBA" id="ARBA00022679"/>
    </source>
</evidence>
<dbReference type="EC" id="2.4.99.28" evidence="11"/>
<keyword evidence="3 11" id="KW-0328">Glycosyltransferase</keyword>
<evidence type="ECO:0000256" key="6">
    <source>
        <dbReference type="ARBA" id="ARBA00022960"/>
    </source>
</evidence>
<dbReference type="HAMAP" id="MF_00766">
    <property type="entry name" value="PGT_MtgA"/>
    <property type="match status" value="1"/>
</dbReference>
<protein>
    <recommendedName>
        <fullName evidence="11">Biosynthetic peptidoglycan transglycosylase</fullName>
        <ecNumber evidence="11">2.4.99.28</ecNumber>
    </recommendedName>
    <alternativeName>
        <fullName evidence="11">Glycan polymerase</fullName>
    </alternativeName>
    <alternativeName>
        <fullName evidence="11">Peptidoglycan glycosyltransferase MtgA</fullName>
        <shortName evidence="11">PGT</shortName>
    </alternativeName>
</protein>
<keyword evidence="6 11" id="KW-0133">Cell shape</keyword>
<evidence type="ECO:0000256" key="11">
    <source>
        <dbReference type="HAMAP-Rule" id="MF_00766"/>
    </source>
</evidence>
<evidence type="ECO:0000256" key="8">
    <source>
        <dbReference type="ARBA" id="ARBA00022989"/>
    </source>
</evidence>
<comment type="function">
    <text evidence="11">Peptidoglycan polymerase that catalyzes glycan chain elongation from lipid-linked precursors.</text>
</comment>
<keyword evidence="5 11" id="KW-0812">Transmembrane</keyword>
<keyword evidence="4 11" id="KW-0808">Transferase</keyword>
<dbReference type="EMBL" id="CP121472">
    <property type="protein sequence ID" value="WPL19362.1"/>
    <property type="molecule type" value="Genomic_DNA"/>
</dbReference>
<evidence type="ECO:0000256" key="5">
    <source>
        <dbReference type="ARBA" id="ARBA00022692"/>
    </source>
</evidence>
<keyword evidence="1 11" id="KW-1003">Cell membrane</keyword>
<keyword evidence="7 11" id="KW-0573">Peptidoglycan synthesis</keyword>
<keyword evidence="2 11" id="KW-0997">Cell inner membrane</keyword>
<comment type="pathway">
    <text evidence="11">Cell wall biogenesis; peptidoglycan biosynthesis.</text>
</comment>
<keyword evidence="9 11" id="KW-0472">Membrane</keyword>
<dbReference type="InterPro" id="IPR001264">
    <property type="entry name" value="Glyco_trans_51"/>
</dbReference>
<evidence type="ECO:0000256" key="9">
    <source>
        <dbReference type="ARBA" id="ARBA00023136"/>
    </source>
</evidence>
<evidence type="ECO:0000256" key="1">
    <source>
        <dbReference type="ARBA" id="ARBA00022475"/>
    </source>
</evidence>
<dbReference type="Gene3D" id="1.10.3810.10">
    <property type="entry name" value="Biosynthetic peptidoglycan transglycosylase-like"/>
    <property type="match status" value="1"/>
</dbReference>
<evidence type="ECO:0000256" key="10">
    <source>
        <dbReference type="ARBA" id="ARBA00023316"/>
    </source>
</evidence>
<dbReference type="InterPro" id="IPR023346">
    <property type="entry name" value="Lysozyme-like_dom_sf"/>
</dbReference>
<evidence type="ECO:0000256" key="2">
    <source>
        <dbReference type="ARBA" id="ARBA00022519"/>
    </source>
</evidence>
<proteinExistence type="inferred from homology"/>
<dbReference type="Pfam" id="PF00912">
    <property type="entry name" value="Transgly"/>
    <property type="match status" value="1"/>
</dbReference>
<evidence type="ECO:0000313" key="13">
    <source>
        <dbReference type="EMBL" id="WPL19362.1"/>
    </source>
</evidence>
<feature type="domain" description="Glycosyl transferase family 51" evidence="12">
    <location>
        <begin position="63"/>
        <end position="226"/>
    </location>
</feature>
<dbReference type="InterPro" id="IPR036950">
    <property type="entry name" value="PBP_transglycosylase"/>
</dbReference>
<keyword evidence="10 11" id="KW-0961">Cell wall biogenesis/degradation</keyword>
<evidence type="ECO:0000259" key="12">
    <source>
        <dbReference type="Pfam" id="PF00912"/>
    </source>
</evidence>